<reference evidence="3" key="1">
    <citation type="submission" date="2016-08" db="EMBL/GenBank/DDBJ databases">
        <title>VSG repertoire of Trypanosoma brucei EATRO 1125.</title>
        <authorList>
            <person name="Cross G.A."/>
        </authorList>
    </citation>
    <scope>NUCLEOTIDE SEQUENCE</scope>
    <source>
        <strain evidence="3">EATRO 1125</strain>
    </source>
</reference>
<sequence length="492" mass="52132">MCYLLTSFILVAAAADLDQAAAATKPAEKRTDCSNPCNCRHRAQELIRYLSGLLDTTAGRVKETAKAAEKLTVAAVVSSGKNKAKFAMLAGIAHDNAVGWTGLLSQNSPIVRHYLKLVTTLYSGYDAEVRAAQSGKTYTVTPGGGSHYGAATYTKQELKATVSAECATKKPEDTESVTQATLAQGQGLREPQLGISLGSVCKNSASPCSGTSSGDMFTVTLSIGHDTATAATVAQAGTQSGTTEVIPIASTIKLSGVDKDKLDENHTAISTAVAALTGIPEATAREAYAGHAQFSSLVGRLLLAIPAETEITGTLTSKVDDEINKIFGGDQDTFNKHVWQDADKQTATYYEAKKATSENLKKLEEDNHLGVALAVALAVALGTSPPAIPKCDASSEEVKAGIKKKGTKAGDECKKHLTEKPCKDEKGCDFDEKKDQKCFPAADTEKKDEKSFSRNLRVSVSQVFAALVLAAFSAVFLNFIKTYETILLERIF</sequence>
<evidence type="ECO:0000313" key="3">
    <source>
        <dbReference type="EMBL" id="APD73246.1"/>
    </source>
</evidence>
<feature type="chain" id="PRO_5012723755" evidence="2">
    <location>
        <begin position="23"/>
        <end position="492"/>
    </location>
</feature>
<feature type="signal peptide" evidence="2">
    <location>
        <begin position="1"/>
        <end position="22"/>
    </location>
</feature>
<accession>A0A1J0R5X2</accession>
<dbReference type="EMBL" id="KX699290">
    <property type="protein sequence ID" value="APD73246.1"/>
    <property type="molecule type" value="Genomic_DNA"/>
</dbReference>
<feature type="transmembrane region" description="Helical" evidence="1">
    <location>
        <begin position="460"/>
        <end position="480"/>
    </location>
</feature>
<evidence type="ECO:0000256" key="2">
    <source>
        <dbReference type="SAM" id="SignalP"/>
    </source>
</evidence>
<dbReference type="VEuPathDB" id="TriTrypDB:Tb427_000824200"/>
<dbReference type="SUPFAM" id="SSF58087">
    <property type="entry name" value="Variant surface glycoprotein (N-terminal domain)"/>
    <property type="match status" value="1"/>
</dbReference>
<dbReference type="AlphaFoldDB" id="A0A1J0R5X2"/>
<name>A0A1J0R5X2_9TRYP</name>
<keyword evidence="2" id="KW-0732">Signal</keyword>
<dbReference type="VEuPathDB" id="TriTrypDB:Tb1125.5.4730"/>
<evidence type="ECO:0000256" key="1">
    <source>
        <dbReference type="SAM" id="Phobius"/>
    </source>
</evidence>
<protein>
    <submittedName>
        <fullName evidence="3">Variant surface glycoprotein 1125.482</fullName>
    </submittedName>
</protein>
<keyword evidence="1" id="KW-0812">Transmembrane</keyword>
<proteinExistence type="predicted"/>
<keyword evidence="1" id="KW-0472">Membrane</keyword>
<dbReference type="VEuPathDB" id="TriTrypDB:Tb11.v5.1008"/>
<keyword evidence="1" id="KW-1133">Transmembrane helix</keyword>
<organism evidence="3">
    <name type="scientific">Trypanosoma brucei</name>
    <dbReference type="NCBI Taxonomy" id="5691"/>
    <lineage>
        <taxon>Eukaryota</taxon>
        <taxon>Discoba</taxon>
        <taxon>Euglenozoa</taxon>
        <taxon>Kinetoplastea</taxon>
        <taxon>Metakinetoplastina</taxon>
        <taxon>Trypanosomatida</taxon>
        <taxon>Trypanosomatidae</taxon>
        <taxon>Trypanosoma</taxon>
    </lineage>
</organism>